<proteinExistence type="predicted"/>
<dbReference type="EMBL" id="MRDE01000009">
    <property type="protein sequence ID" value="OMH28333.1"/>
    <property type="molecule type" value="Genomic_DNA"/>
</dbReference>
<dbReference type="STRING" id="554083.BKD30_01730"/>
<feature type="domain" description="DUF559" evidence="1">
    <location>
        <begin position="231"/>
        <end position="301"/>
    </location>
</feature>
<dbReference type="Proteomes" id="UP000187085">
    <property type="component" value="Unassembled WGS sequence"/>
</dbReference>
<accession>A0A1R1LLD3</accession>
<dbReference type="Pfam" id="PF04480">
    <property type="entry name" value="DUF559"/>
    <property type="match status" value="1"/>
</dbReference>
<organism evidence="2 3">
    <name type="scientific">Tersicoccus phoenicis</name>
    <dbReference type="NCBI Taxonomy" id="554083"/>
    <lineage>
        <taxon>Bacteria</taxon>
        <taxon>Bacillati</taxon>
        <taxon>Actinomycetota</taxon>
        <taxon>Actinomycetes</taxon>
        <taxon>Micrococcales</taxon>
        <taxon>Micrococcaceae</taxon>
        <taxon>Tersicoccus</taxon>
    </lineage>
</organism>
<gene>
    <name evidence="2" type="ORF">BKD30_01730</name>
</gene>
<evidence type="ECO:0000313" key="3">
    <source>
        <dbReference type="Proteomes" id="UP000187085"/>
    </source>
</evidence>
<sequence>MRTIRTLTPIPTGHELGVRTTTQLAQAGYTSNRLERLVAGGSLVRIWRGHYVSASAWNALTTDERHAALLTCAQGSAADGVRVLCRGSAALAHGVSLLRADPTVHLLCPTPRSTQVRHAGVRLHACDEEPDVVVLANGLRTTGALRTLTDCSRFLPHRDALVIADQFAATGVDLAAVRAWAASHSGWRGVARLRLVLDRVDPLAESAGETLTRIRLHEWAVPLPVSQYEIMTPMGLFRADFAWRELMLILEFDGRTKYFGETPTAEVLFKERQREKALAALGWTILRTDWDEVNRRPEALRGRLASTLRTTARFA</sequence>
<dbReference type="AlphaFoldDB" id="A0A1R1LLD3"/>
<reference evidence="2 3" key="1">
    <citation type="submission" date="2016-12" db="EMBL/GenBank/DDBJ databases">
        <title>Draft genome of Tersicoccus phoenicis 1P05MA.</title>
        <authorList>
            <person name="Nakajima Y."/>
            <person name="Yoshizawa S."/>
            <person name="Nakamura K."/>
            <person name="Ogura Y."/>
            <person name="Hayashi T."/>
            <person name="Kogure K."/>
        </authorList>
    </citation>
    <scope>NUCLEOTIDE SEQUENCE [LARGE SCALE GENOMIC DNA]</scope>
    <source>
        <strain evidence="2 3">1p05MA</strain>
    </source>
</reference>
<dbReference type="InterPro" id="IPR007569">
    <property type="entry name" value="DUF559"/>
</dbReference>
<protein>
    <recommendedName>
        <fullName evidence="1">DUF559 domain-containing protein</fullName>
    </recommendedName>
</protein>
<name>A0A1R1LLD3_9MICC</name>
<comment type="caution">
    <text evidence="2">The sequence shown here is derived from an EMBL/GenBank/DDBJ whole genome shotgun (WGS) entry which is preliminary data.</text>
</comment>
<evidence type="ECO:0000313" key="2">
    <source>
        <dbReference type="EMBL" id="OMH28333.1"/>
    </source>
</evidence>
<keyword evidence="3" id="KW-1185">Reference proteome</keyword>
<evidence type="ECO:0000259" key="1">
    <source>
        <dbReference type="Pfam" id="PF04480"/>
    </source>
</evidence>